<gene>
    <name evidence="2" type="ORF">PS870_06538</name>
</gene>
<evidence type="ECO:0000313" key="3">
    <source>
        <dbReference type="Proteomes" id="UP000349468"/>
    </source>
</evidence>
<protein>
    <recommendedName>
        <fullName evidence="4">DUF3987 domain-containing protein</fullName>
    </recommendedName>
</protein>
<evidence type="ECO:0000256" key="1">
    <source>
        <dbReference type="SAM" id="Phobius"/>
    </source>
</evidence>
<dbReference type="InterPro" id="IPR025048">
    <property type="entry name" value="DUF3987"/>
</dbReference>
<feature type="transmembrane region" description="Helical" evidence="1">
    <location>
        <begin position="44"/>
        <end position="61"/>
    </location>
</feature>
<keyword evidence="1" id="KW-0472">Membrane</keyword>
<organism evidence="2 3">
    <name type="scientific">Pseudomonas fluorescens</name>
    <dbReference type="NCBI Taxonomy" id="294"/>
    <lineage>
        <taxon>Bacteria</taxon>
        <taxon>Pseudomonadati</taxon>
        <taxon>Pseudomonadota</taxon>
        <taxon>Gammaproteobacteria</taxon>
        <taxon>Pseudomonadales</taxon>
        <taxon>Pseudomonadaceae</taxon>
        <taxon>Pseudomonas</taxon>
    </lineage>
</organism>
<dbReference type="AlphaFoldDB" id="A0A5E7QTD9"/>
<sequence length="477" mass="54113">MSTDRYRERVLPEIGGPFPSFGCLPILKAAVDEAENNIQAPRPLIFFGALAAIAVGVQGLFDVRKPIGQCVPISLMLLSIADSGERKSTAENLFFEPIRQFQKMKGTAYQSNLKEWESKSKIWDTKNKVILKQIAKLTRDEACSEEAERRLIEHGIARPLKPKQFKMLYEDSTSEALFLGLYQNLPSAGLVSSEGGGVLNGRALTDLSKHNAIWSGDSITVDRKTAESYEVVGARLTVSIMSQRSAFDEYIKTAGEKSRGSGLWARFLVCCPKSTQGTRFLKNETISWGYRDRFSVRLAEILECNSALLEESCQARKTIGLSPEASEMWLETYNAIESRINAEGRFHQMGDHASKLADNIARVAALLHYFEGFEGEVSRSTLKFSIDFCLWCSDEFYYLFLPKTQEELDAEELSKWLLCIWDKGDDWVAKNYIRQYGPNKMREKNRLKKALEQLHGRGEIRFFNRRGVQCVELNTKW</sequence>
<dbReference type="Proteomes" id="UP000349468">
    <property type="component" value="Unassembled WGS sequence"/>
</dbReference>
<accession>A0A5E7QTD9</accession>
<reference evidence="2 3" key="1">
    <citation type="submission" date="2019-09" db="EMBL/GenBank/DDBJ databases">
        <authorList>
            <person name="Chandra G."/>
            <person name="Truman W A."/>
        </authorList>
    </citation>
    <scope>NUCLEOTIDE SEQUENCE [LARGE SCALE GENOMIC DNA]</scope>
    <source>
        <strain evidence="2">PS870</strain>
    </source>
</reference>
<proteinExistence type="predicted"/>
<evidence type="ECO:0000313" key="2">
    <source>
        <dbReference type="EMBL" id="VVP62173.1"/>
    </source>
</evidence>
<dbReference type="Pfam" id="PF13148">
    <property type="entry name" value="DUF3987"/>
    <property type="match status" value="1"/>
</dbReference>
<evidence type="ECO:0008006" key="4">
    <source>
        <dbReference type="Google" id="ProtNLM"/>
    </source>
</evidence>
<keyword evidence="1" id="KW-0812">Transmembrane</keyword>
<name>A0A5E7QTD9_PSEFL</name>
<keyword evidence="1" id="KW-1133">Transmembrane helix</keyword>
<dbReference type="EMBL" id="CABVIK010000058">
    <property type="protein sequence ID" value="VVP62173.1"/>
    <property type="molecule type" value="Genomic_DNA"/>
</dbReference>